<gene>
    <name evidence="1" type="ORF">MMF94_41200</name>
</gene>
<name>A0ABS9TUG5_9PSEU</name>
<evidence type="ECO:0000313" key="1">
    <source>
        <dbReference type="EMBL" id="MCH6172136.1"/>
    </source>
</evidence>
<accession>A0ABS9TUG5</accession>
<comment type="caution">
    <text evidence="1">The sequence shown here is derived from an EMBL/GenBank/DDBJ whole genome shotgun (WGS) entry which is preliminary data.</text>
</comment>
<dbReference type="RefSeq" id="WP_241042943.1">
    <property type="nucleotide sequence ID" value="NZ_BAAAJF010000013.1"/>
</dbReference>
<keyword evidence="2" id="KW-1185">Reference proteome</keyword>
<proteinExistence type="predicted"/>
<evidence type="ECO:0008006" key="3">
    <source>
        <dbReference type="Google" id="ProtNLM"/>
    </source>
</evidence>
<evidence type="ECO:0000313" key="2">
    <source>
        <dbReference type="Proteomes" id="UP001299970"/>
    </source>
</evidence>
<sequence length="54" mass="5996">MYQHLVAFTIRPERRDDFARAAEKTAFLSEAITSAGDPTWLMRENVIGAEGPAS</sequence>
<reference evidence="1 2" key="1">
    <citation type="submission" date="2022-03" db="EMBL/GenBank/DDBJ databases">
        <title>Pseudonocardia alaer sp. nov., a novel actinomycete isolated from reed forest soil.</title>
        <authorList>
            <person name="Wang L."/>
        </authorList>
    </citation>
    <scope>NUCLEOTIDE SEQUENCE [LARGE SCALE GENOMIC DNA]</scope>
    <source>
        <strain evidence="1 2">Y-16303</strain>
    </source>
</reference>
<organism evidence="1 2">
    <name type="scientific">Pseudonocardia alaniniphila</name>
    <dbReference type="NCBI Taxonomy" id="75291"/>
    <lineage>
        <taxon>Bacteria</taxon>
        <taxon>Bacillati</taxon>
        <taxon>Actinomycetota</taxon>
        <taxon>Actinomycetes</taxon>
        <taxon>Pseudonocardiales</taxon>
        <taxon>Pseudonocardiaceae</taxon>
        <taxon>Pseudonocardia</taxon>
    </lineage>
</organism>
<dbReference type="EMBL" id="JAKXMK010000058">
    <property type="protein sequence ID" value="MCH6172136.1"/>
    <property type="molecule type" value="Genomic_DNA"/>
</dbReference>
<dbReference type="Proteomes" id="UP001299970">
    <property type="component" value="Unassembled WGS sequence"/>
</dbReference>
<protein>
    <recommendedName>
        <fullName evidence="3">Antibiotic biosynthesis monooxygenase</fullName>
    </recommendedName>
</protein>